<sequence length="336" mass="36465">MNIADYKGVWVFAEQRDGELQKVSLELLGKGREIADKLGVELTALLLGNKIDSIAEELVAYGADKVIYAQNPLLSHYTTDGYTKVICDLVAEEKPEIILVGATYIGRDLGPRVAARLRTGLTADCTALDVEEGTNNLLMTRPAFGGNLMATIVCGEHRPQMSTVRPGVFEKLKKDAGRKGEIKKIEAKLEMSDIRTKVEDVVKITKNVMDIGEAEFLVAGGRGIGSKENFKMLEELAELLGGNVAGSRAAIDNGWIDKDYQVGQTGKTVRPMVYIAVGISGAIQHLAGMQDSDYIIAINKDESAPIMQIADLGLVGDYNKIVPELIAKLKAEKEEN</sequence>
<keyword evidence="3 4" id="KW-0274">FAD</keyword>
<dbReference type="SUPFAM" id="SSF52467">
    <property type="entry name" value="DHS-like NAD/FAD-binding domain"/>
    <property type="match status" value="1"/>
</dbReference>
<feature type="binding site" evidence="4">
    <location>
        <begin position="261"/>
        <end position="265"/>
    </location>
    <ligand>
        <name>FAD</name>
        <dbReference type="ChEBI" id="CHEBI:57692"/>
    </ligand>
</feature>
<dbReference type="PANTHER" id="PTHR43153:SF1">
    <property type="entry name" value="ELECTRON TRANSFER FLAVOPROTEIN SUBUNIT ALPHA, MITOCHONDRIAL"/>
    <property type="match status" value="1"/>
</dbReference>
<evidence type="ECO:0000256" key="4">
    <source>
        <dbReference type="PIRSR" id="PIRSR000089-1"/>
    </source>
</evidence>
<feature type="binding site" evidence="4">
    <location>
        <begin position="278"/>
        <end position="285"/>
    </location>
    <ligand>
        <name>FAD</name>
        <dbReference type="ChEBI" id="CHEBI:57692"/>
    </ligand>
</feature>
<dbReference type="PANTHER" id="PTHR43153">
    <property type="entry name" value="ELECTRON TRANSFER FLAVOPROTEIN ALPHA"/>
    <property type="match status" value="1"/>
</dbReference>
<feature type="binding site" evidence="4">
    <location>
        <begin position="247"/>
        <end position="248"/>
    </location>
    <ligand>
        <name>FAD</name>
        <dbReference type="ChEBI" id="CHEBI:57692"/>
    </ligand>
</feature>
<dbReference type="PIRSF" id="PIRSF000089">
    <property type="entry name" value="Electra_flavoP_a"/>
    <property type="match status" value="1"/>
</dbReference>
<dbReference type="InterPro" id="IPR001308">
    <property type="entry name" value="ETF_a/FixB"/>
</dbReference>
<dbReference type="Pfam" id="PF01012">
    <property type="entry name" value="ETF"/>
    <property type="match status" value="1"/>
</dbReference>
<evidence type="ECO:0000313" key="6">
    <source>
        <dbReference type="EMBL" id="BDR82094.1"/>
    </source>
</evidence>
<comment type="similarity">
    <text evidence="1">Belongs to the ETF alpha-subunit/FixB family.</text>
</comment>
<dbReference type="InterPro" id="IPR014729">
    <property type="entry name" value="Rossmann-like_a/b/a_fold"/>
</dbReference>
<feature type="binding site" evidence="4">
    <location>
        <position position="299"/>
    </location>
    <ligand>
        <name>FAD</name>
        <dbReference type="ChEBI" id="CHEBI:57692"/>
    </ligand>
</feature>
<dbReference type="AlphaFoldDB" id="A0ABC8EEM0"/>
<accession>A0ABC8EEM0</accession>
<feature type="binding site" evidence="4">
    <location>
        <position position="222"/>
    </location>
    <ligand>
        <name>FAD</name>
        <dbReference type="ChEBI" id="CHEBI:57692"/>
    </ligand>
</feature>
<dbReference type="FunFam" id="3.40.50.1220:FF:000001">
    <property type="entry name" value="Electron transfer flavoprotein, alpha subunit"/>
    <property type="match status" value="1"/>
</dbReference>
<name>A0ABC8EEM0_CLOTA</name>
<dbReference type="Proteomes" id="UP001321763">
    <property type="component" value="Chromosome"/>
</dbReference>
<evidence type="ECO:0000259" key="5">
    <source>
        <dbReference type="SMART" id="SM00893"/>
    </source>
</evidence>
<dbReference type="Gene3D" id="3.40.50.620">
    <property type="entry name" value="HUPs"/>
    <property type="match status" value="1"/>
</dbReference>
<proteinExistence type="inferred from homology"/>
<evidence type="ECO:0000256" key="3">
    <source>
        <dbReference type="ARBA" id="ARBA00022827"/>
    </source>
</evidence>
<comment type="cofactor">
    <cofactor evidence="4">
        <name>FAD</name>
        <dbReference type="ChEBI" id="CHEBI:57692"/>
    </cofactor>
    <text evidence="4">Binds 1 FAD per dimer.</text>
</comment>
<reference evidence="6 7" key="1">
    <citation type="submission" date="2022-09" db="EMBL/GenBank/DDBJ databases">
        <title>complete genome sequences of Clostridium tetani str. KHSU-234311-028 isolated from soil.</title>
        <authorList>
            <person name="Sekizuka T."/>
            <person name="Shitada C."/>
            <person name="Takahashi M."/>
            <person name="Kuroda M."/>
        </authorList>
    </citation>
    <scope>NUCLEOTIDE SEQUENCE [LARGE SCALE GENOMIC DNA]</scope>
    <source>
        <strain evidence="6 7">KHSU-234311-028</strain>
    </source>
</reference>
<dbReference type="EMBL" id="AP026818">
    <property type="protein sequence ID" value="BDR82094.1"/>
    <property type="molecule type" value="Genomic_DNA"/>
</dbReference>
<dbReference type="Pfam" id="PF00766">
    <property type="entry name" value="ETF_alpha"/>
    <property type="match status" value="1"/>
</dbReference>
<evidence type="ECO:0000256" key="2">
    <source>
        <dbReference type="ARBA" id="ARBA00022630"/>
    </source>
</evidence>
<evidence type="ECO:0000313" key="7">
    <source>
        <dbReference type="Proteomes" id="UP001321763"/>
    </source>
</evidence>
<dbReference type="RefSeq" id="WP_115638808.1">
    <property type="nucleotide sequence ID" value="NZ_AP026806.1"/>
</dbReference>
<dbReference type="InterPro" id="IPR014731">
    <property type="entry name" value="ETF_asu_C"/>
</dbReference>
<evidence type="ECO:0000256" key="1">
    <source>
        <dbReference type="ARBA" id="ARBA00005817"/>
    </source>
</evidence>
<dbReference type="Gene3D" id="3.40.50.1220">
    <property type="entry name" value="TPP-binding domain"/>
    <property type="match status" value="1"/>
</dbReference>
<gene>
    <name evidence="6" type="ORF">K234311028_23400</name>
</gene>
<feature type="domain" description="Electron transfer flavoprotein alpha/beta-subunit N-terminal" evidence="5">
    <location>
        <begin position="9"/>
        <end position="198"/>
    </location>
</feature>
<dbReference type="InterPro" id="IPR029035">
    <property type="entry name" value="DHS-like_NAD/FAD-binding_dom"/>
</dbReference>
<dbReference type="InterPro" id="IPR014730">
    <property type="entry name" value="ETF_a/b_N"/>
</dbReference>
<dbReference type="SUPFAM" id="SSF52402">
    <property type="entry name" value="Adenine nucleotide alpha hydrolases-like"/>
    <property type="match status" value="1"/>
</dbReference>
<keyword evidence="2" id="KW-0285">Flavoprotein</keyword>
<dbReference type="InterPro" id="IPR033947">
    <property type="entry name" value="ETF_alpha_N"/>
</dbReference>
<protein>
    <submittedName>
        <fullName evidence="6">Electron transfer flavoprotein subunit alpha/FixB family protein</fullName>
    </submittedName>
</protein>
<dbReference type="CDD" id="cd01715">
    <property type="entry name" value="ETF_alpha"/>
    <property type="match status" value="1"/>
</dbReference>
<dbReference type="SMART" id="SM00893">
    <property type="entry name" value="ETF"/>
    <property type="match status" value="1"/>
</dbReference>
<organism evidence="6 7">
    <name type="scientific">Clostridium tetani</name>
    <dbReference type="NCBI Taxonomy" id="1513"/>
    <lineage>
        <taxon>Bacteria</taxon>
        <taxon>Bacillati</taxon>
        <taxon>Bacillota</taxon>
        <taxon>Clostridia</taxon>
        <taxon>Eubacteriales</taxon>
        <taxon>Clostridiaceae</taxon>
        <taxon>Clostridium</taxon>
    </lineage>
</organism>